<dbReference type="GO" id="GO:0006612">
    <property type="term" value="P:protein targeting to membrane"/>
    <property type="evidence" value="ECO:0007669"/>
    <property type="project" value="TreeGrafter"/>
</dbReference>
<gene>
    <name evidence="13" type="ORF">AV274_3650</name>
</gene>
<keyword evidence="10" id="KW-0040">ANK repeat</keyword>
<dbReference type="PROSITE" id="PS50216">
    <property type="entry name" value="DHHC"/>
    <property type="match status" value="1"/>
</dbReference>
<keyword evidence="5 11" id="KW-0472">Membrane</keyword>
<keyword evidence="2 11" id="KW-0808">Transferase</keyword>
<dbReference type="Gene3D" id="1.25.40.20">
    <property type="entry name" value="Ankyrin repeat-containing domain"/>
    <property type="match status" value="1"/>
</dbReference>
<name>A0A196SEP2_BLAHN</name>
<dbReference type="Pfam" id="PF01529">
    <property type="entry name" value="DHHC"/>
    <property type="match status" value="1"/>
</dbReference>
<evidence type="ECO:0000256" key="4">
    <source>
        <dbReference type="ARBA" id="ARBA00022989"/>
    </source>
</evidence>
<dbReference type="AlphaFoldDB" id="A0A196SEP2"/>
<dbReference type="GO" id="GO:0019706">
    <property type="term" value="F:protein-cysteine S-palmitoyltransferase activity"/>
    <property type="evidence" value="ECO:0007669"/>
    <property type="project" value="UniProtKB-EC"/>
</dbReference>
<comment type="subcellular location">
    <subcellularLocation>
        <location evidence="1">Endomembrane system</location>
        <topology evidence="1">Multi-pass membrane protein</topology>
    </subcellularLocation>
</comment>
<comment type="domain">
    <text evidence="11">The DHHC domain is required for palmitoyltransferase activity.</text>
</comment>
<comment type="caution">
    <text evidence="13">The sequence shown here is derived from an EMBL/GenBank/DDBJ whole genome shotgun (WGS) entry which is preliminary data.</text>
</comment>
<feature type="domain" description="Palmitoyltransferase DHHC" evidence="12">
    <location>
        <begin position="277"/>
        <end position="407"/>
    </location>
</feature>
<evidence type="ECO:0000256" key="9">
    <source>
        <dbReference type="ARBA" id="ARBA00048048"/>
    </source>
</evidence>
<dbReference type="PROSITE" id="PS50297">
    <property type="entry name" value="ANK_REP_REGION"/>
    <property type="match status" value="2"/>
</dbReference>
<evidence type="ECO:0000256" key="5">
    <source>
        <dbReference type="ARBA" id="ARBA00023136"/>
    </source>
</evidence>
<dbReference type="InterPro" id="IPR039859">
    <property type="entry name" value="PFA4/ZDH16/20/ERF2-like"/>
</dbReference>
<evidence type="ECO:0000256" key="3">
    <source>
        <dbReference type="ARBA" id="ARBA00022692"/>
    </source>
</evidence>
<dbReference type="PANTHER" id="PTHR22883">
    <property type="entry name" value="ZINC FINGER DHHC DOMAIN CONTAINING PROTEIN"/>
    <property type="match status" value="1"/>
</dbReference>
<accession>A0A196SEP2</accession>
<dbReference type="PROSITE" id="PS50088">
    <property type="entry name" value="ANK_REPEAT"/>
    <property type="match status" value="2"/>
</dbReference>
<evidence type="ECO:0000256" key="7">
    <source>
        <dbReference type="ARBA" id="ARBA00023288"/>
    </source>
</evidence>
<proteinExistence type="inferred from homology"/>
<keyword evidence="6" id="KW-0564">Palmitate</keyword>
<reference evidence="13 14" key="1">
    <citation type="submission" date="2016-05" db="EMBL/GenBank/DDBJ databases">
        <title>Nuclear genome of Blastocystis sp. subtype 1 NandII.</title>
        <authorList>
            <person name="Gentekaki E."/>
            <person name="Curtis B."/>
            <person name="Stairs C."/>
            <person name="Eme L."/>
            <person name="Herman E."/>
            <person name="Klimes V."/>
            <person name="Arias M.C."/>
            <person name="Elias M."/>
            <person name="Hilliou F."/>
            <person name="Klute M."/>
            <person name="Malik S.-B."/>
            <person name="Pightling A."/>
            <person name="Rachubinski R."/>
            <person name="Salas D."/>
            <person name="Schlacht A."/>
            <person name="Suga H."/>
            <person name="Archibald J."/>
            <person name="Ball S.G."/>
            <person name="Clark G."/>
            <person name="Dacks J."/>
            <person name="Van Der Giezen M."/>
            <person name="Tsaousis A."/>
            <person name="Roger A."/>
        </authorList>
    </citation>
    <scope>NUCLEOTIDE SEQUENCE [LARGE SCALE GENOMIC DNA]</scope>
    <source>
        <strain evidence="14">ATCC 50177 / NandII</strain>
    </source>
</reference>
<sequence>MKKKRRFLSSVGSFRPCCNGVCLVDHSHGDLIPLTYCLYIIPIVLLLVFEGEFILKDLHPLVCFVDVLLYAACIFFLSVTYLTEPGVIPKGAPLTPSQVMNISETPTQRMLHQLFICITDGNYNRFDSLLLQNHYLVNECNNEGRTALHIAVFKGDYTICERLLRNGATLTPDMYSLTPLHYAAYEGHEDLVNLFFKHTQKLAPPTANENGVEAEEASEGDIGLRDSDNVVDLMINRVNAELGPDLATPRGECTLLPPYTGIPRSILFDGHVRSCAVCRQCCLNLPPRTQHCRFCDCCVMKFDHHCPWVSNCIGLRNHGAFFLFTCFSVLFLWTTTVLLTCVVAAELHTLPKQTPVAEQLLFLLQHHFVAALMALAMVTASVPVAVVCVSHFRLIAHNFTTQEYRKNNFTFVSNPLYDHGVWKNLCDELFATHPSLMASTVVKSPGAEGGSRGSSRHIPM</sequence>
<dbReference type="OrthoDB" id="9909019at2759"/>
<feature type="transmembrane region" description="Helical" evidence="11">
    <location>
        <begin position="320"/>
        <end position="347"/>
    </location>
</feature>
<feature type="repeat" description="ANK" evidence="10">
    <location>
        <begin position="175"/>
        <end position="198"/>
    </location>
</feature>
<comment type="similarity">
    <text evidence="11">Belongs to the DHHC palmitoyltransferase family.</text>
</comment>
<keyword evidence="4 11" id="KW-1133">Transmembrane helix</keyword>
<dbReference type="GO" id="GO:0005794">
    <property type="term" value="C:Golgi apparatus"/>
    <property type="evidence" value="ECO:0007669"/>
    <property type="project" value="TreeGrafter"/>
</dbReference>
<feature type="repeat" description="ANK" evidence="10">
    <location>
        <begin position="143"/>
        <end position="170"/>
    </location>
</feature>
<evidence type="ECO:0000256" key="10">
    <source>
        <dbReference type="PROSITE-ProRule" id="PRU00023"/>
    </source>
</evidence>
<dbReference type="SMART" id="SM00248">
    <property type="entry name" value="ANK"/>
    <property type="match status" value="2"/>
</dbReference>
<evidence type="ECO:0000256" key="1">
    <source>
        <dbReference type="ARBA" id="ARBA00004127"/>
    </source>
</evidence>
<keyword evidence="7" id="KW-0449">Lipoprotein</keyword>
<evidence type="ECO:0000313" key="13">
    <source>
        <dbReference type="EMBL" id="OAO14607.1"/>
    </source>
</evidence>
<dbReference type="Proteomes" id="UP000078348">
    <property type="component" value="Unassembled WGS sequence"/>
</dbReference>
<evidence type="ECO:0000259" key="12">
    <source>
        <dbReference type="Pfam" id="PF01529"/>
    </source>
</evidence>
<evidence type="ECO:0000256" key="2">
    <source>
        <dbReference type="ARBA" id="ARBA00022679"/>
    </source>
</evidence>
<dbReference type="EMBL" id="LXWW01000228">
    <property type="protein sequence ID" value="OAO14607.1"/>
    <property type="molecule type" value="Genomic_DNA"/>
</dbReference>
<dbReference type="GO" id="GO:0005783">
    <property type="term" value="C:endoplasmic reticulum"/>
    <property type="evidence" value="ECO:0007669"/>
    <property type="project" value="TreeGrafter"/>
</dbReference>
<organism evidence="13 14">
    <name type="scientific">Blastocystis sp. subtype 1 (strain ATCC 50177 / NandII)</name>
    <dbReference type="NCBI Taxonomy" id="478820"/>
    <lineage>
        <taxon>Eukaryota</taxon>
        <taxon>Sar</taxon>
        <taxon>Stramenopiles</taxon>
        <taxon>Bigyra</taxon>
        <taxon>Opalozoa</taxon>
        <taxon>Opalinata</taxon>
        <taxon>Blastocystidae</taxon>
        <taxon>Blastocystis</taxon>
    </lineage>
</organism>
<dbReference type="InterPro" id="IPR036770">
    <property type="entry name" value="Ankyrin_rpt-contain_sf"/>
</dbReference>
<dbReference type="PANTHER" id="PTHR22883:SF43">
    <property type="entry name" value="PALMITOYLTRANSFERASE APP"/>
    <property type="match status" value="1"/>
</dbReference>
<dbReference type="InterPro" id="IPR002110">
    <property type="entry name" value="Ankyrin_rpt"/>
</dbReference>
<evidence type="ECO:0000256" key="8">
    <source>
        <dbReference type="ARBA" id="ARBA00023315"/>
    </source>
</evidence>
<keyword evidence="3 11" id="KW-0812">Transmembrane</keyword>
<evidence type="ECO:0000256" key="6">
    <source>
        <dbReference type="ARBA" id="ARBA00023139"/>
    </source>
</evidence>
<comment type="catalytic activity">
    <reaction evidence="9 11">
        <text>L-cysteinyl-[protein] + hexadecanoyl-CoA = S-hexadecanoyl-L-cysteinyl-[protein] + CoA</text>
        <dbReference type="Rhea" id="RHEA:36683"/>
        <dbReference type="Rhea" id="RHEA-COMP:10131"/>
        <dbReference type="Rhea" id="RHEA-COMP:11032"/>
        <dbReference type="ChEBI" id="CHEBI:29950"/>
        <dbReference type="ChEBI" id="CHEBI:57287"/>
        <dbReference type="ChEBI" id="CHEBI:57379"/>
        <dbReference type="ChEBI" id="CHEBI:74151"/>
        <dbReference type="EC" id="2.3.1.225"/>
    </reaction>
</comment>
<evidence type="ECO:0000313" key="14">
    <source>
        <dbReference type="Proteomes" id="UP000078348"/>
    </source>
</evidence>
<dbReference type="InterPro" id="IPR001594">
    <property type="entry name" value="Palmitoyltrfase_DHHC"/>
</dbReference>
<feature type="transmembrane region" description="Helical" evidence="11">
    <location>
        <begin position="61"/>
        <end position="82"/>
    </location>
</feature>
<feature type="transmembrane region" description="Helical" evidence="11">
    <location>
        <begin position="368"/>
        <end position="392"/>
    </location>
</feature>
<keyword evidence="14" id="KW-1185">Reference proteome</keyword>
<dbReference type="Pfam" id="PF12796">
    <property type="entry name" value="Ank_2"/>
    <property type="match status" value="1"/>
</dbReference>
<dbReference type="EC" id="2.3.1.225" evidence="11"/>
<evidence type="ECO:0000256" key="11">
    <source>
        <dbReference type="RuleBase" id="RU079119"/>
    </source>
</evidence>
<keyword evidence="8 11" id="KW-0012">Acyltransferase</keyword>
<protein>
    <recommendedName>
        <fullName evidence="11">Palmitoyltransferase</fullName>
        <ecNumber evidence="11">2.3.1.225</ecNumber>
    </recommendedName>
</protein>
<dbReference type="SUPFAM" id="SSF48403">
    <property type="entry name" value="Ankyrin repeat"/>
    <property type="match status" value="1"/>
</dbReference>
<feature type="transmembrane region" description="Helical" evidence="11">
    <location>
        <begin position="30"/>
        <end position="49"/>
    </location>
</feature>
<dbReference type="STRING" id="478820.A0A196SEP2"/>